<dbReference type="eggNOG" id="COG3291">
    <property type="taxonomic scope" value="Bacteria"/>
</dbReference>
<gene>
    <name evidence="1" type="ORF">EL17_01430</name>
</gene>
<comment type="caution">
    <text evidence="1">The sequence shown here is derived from an EMBL/GenBank/DDBJ whole genome shotgun (WGS) entry which is preliminary data.</text>
</comment>
<dbReference type="GO" id="GO:0005975">
    <property type="term" value="P:carbohydrate metabolic process"/>
    <property type="evidence" value="ECO:0007669"/>
    <property type="project" value="UniProtKB-ARBA"/>
</dbReference>
<dbReference type="Gene3D" id="2.60.120.200">
    <property type="match status" value="1"/>
</dbReference>
<dbReference type="EMBL" id="JMIH01000011">
    <property type="protein sequence ID" value="KEO75537.1"/>
    <property type="molecule type" value="Genomic_DNA"/>
</dbReference>
<reference evidence="1 2" key="1">
    <citation type="submission" date="2014-04" db="EMBL/GenBank/DDBJ databases">
        <title>Characterization and application of a salt tolerant electro-active bacterium.</title>
        <authorList>
            <person name="Yang L."/>
            <person name="Wei S."/>
            <person name="Tay Q.X.M."/>
        </authorList>
    </citation>
    <scope>NUCLEOTIDE SEQUENCE [LARGE SCALE GENOMIC DNA]</scope>
    <source>
        <strain evidence="1 2">LY1</strain>
    </source>
</reference>
<dbReference type="AlphaFoldDB" id="A0A074LNP3"/>
<dbReference type="GO" id="GO:0004553">
    <property type="term" value="F:hydrolase activity, hydrolyzing O-glycosyl compounds"/>
    <property type="evidence" value="ECO:0007669"/>
    <property type="project" value="UniProtKB-ARBA"/>
</dbReference>
<name>A0A074LNP3_9BACT</name>
<proteinExistence type="predicted"/>
<accession>A0A074LNP3</accession>
<keyword evidence="2" id="KW-1185">Reference proteome</keyword>
<evidence type="ECO:0000313" key="2">
    <source>
        <dbReference type="Proteomes" id="UP000027821"/>
    </source>
</evidence>
<dbReference type="STRING" id="1048983.EL17_01430"/>
<organism evidence="1 2">
    <name type="scientific">Anditalea andensis</name>
    <dbReference type="NCBI Taxonomy" id="1048983"/>
    <lineage>
        <taxon>Bacteria</taxon>
        <taxon>Pseudomonadati</taxon>
        <taxon>Bacteroidota</taxon>
        <taxon>Cytophagia</taxon>
        <taxon>Cytophagales</taxon>
        <taxon>Cytophagaceae</taxon>
        <taxon>Anditalea</taxon>
    </lineage>
</organism>
<dbReference type="SUPFAM" id="SSF49899">
    <property type="entry name" value="Concanavalin A-like lectins/glucanases"/>
    <property type="match status" value="1"/>
</dbReference>
<dbReference type="Proteomes" id="UP000027821">
    <property type="component" value="Unassembled WGS sequence"/>
</dbReference>
<protein>
    <submittedName>
        <fullName evidence="1">Uncharacterized protein</fullName>
    </submittedName>
</protein>
<dbReference type="InterPro" id="IPR013320">
    <property type="entry name" value="ConA-like_dom_sf"/>
</dbReference>
<sequence length="433" mass="46781">MLMVIGANCMAQSGFPYCEPFTQSTTRANTVYGGASRLTSGVEDPVGQGVLRLTPATGNQNGYAYVDIPFSSQYGIKTSFEFFMYGGNGADGLTFFLFDAAIQNFSPGGYGGSLGYAPNNNTPGLSAGYIGIGLDVYGNYGNTIEGKTDGFTNNNTRHPNSVVIRGPQSDSYKFIKGVKTNEGGTFGLPSNQQFSLSSGGAGTQRIASPDQRGYRKANFDLQPNPNGVGYLINLSIEINDGTNRIIEIFKNEPYPYTAPQNLKVGFAASTGGSTNFHEIRNVIVQVSDDQNLRDPIANDKSVQACEGVERRFEIKATEDVILLNDPDNNFIRCLQLANTIADFPTDDFDICTTEQCDSSRQQLSTPYGNFEADPEGGLIRFTPNLNTVGNEVKIFYTVTDNFGKTSVPKEIIINISAMPNPAIIQVNGGFPRP</sequence>
<evidence type="ECO:0000313" key="1">
    <source>
        <dbReference type="EMBL" id="KEO75537.1"/>
    </source>
</evidence>
<dbReference type="OrthoDB" id="7794186at2"/>